<name>A0AAD4MHZ3_9BILA</name>
<keyword evidence="3" id="KW-1185">Reference proteome</keyword>
<dbReference type="AlphaFoldDB" id="A0AAD4MHZ3"/>
<reference evidence="2" key="1">
    <citation type="submission" date="2022-01" db="EMBL/GenBank/DDBJ databases">
        <title>Genome Sequence Resource for Two Populations of Ditylenchus destructor, the Migratory Endoparasitic Phytonematode.</title>
        <authorList>
            <person name="Zhang H."/>
            <person name="Lin R."/>
            <person name="Xie B."/>
        </authorList>
    </citation>
    <scope>NUCLEOTIDE SEQUENCE</scope>
    <source>
        <strain evidence="2">BazhouSP</strain>
    </source>
</reference>
<proteinExistence type="predicted"/>
<dbReference type="EMBL" id="JAKKPZ010000427">
    <property type="protein sequence ID" value="KAI1695224.1"/>
    <property type="molecule type" value="Genomic_DNA"/>
</dbReference>
<evidence type="ECO:0000313" key="3">
    <source>
        <dbReference type="Proteomes" id="UP001201812"/>
    </source>
</evidence>
<feature type="region of interest" description="Disordered" evidence="1">
    <location>
        <begin position="61"/>
        <end position="82"/>
    </location>
</feature>
<accession>A0AAD4MHZ3</accession>
<evidence type="ECO:0000256" key="1">
    <source>
        <dbReference type="SAM" id="MobiDB-lite"/>
    </source>
</evidence>
<sequence>MDSWTTGPGSPTYGHVAECNQREGCLECPYKQICSWYSARDDQIWKMELGRFSFFDKGTRTTATRQVPPRQQPPATTATATTATRDNCHRDYCHRDNCHPRLLPPNVK</sequence>
<organism evidence="2 3">
    <name type="scientific">Ditylenchus destructor</name>
    <dbReference type="NCBI Taxonomy" id="166010"/>
    <lineage>
        <taxon>Eukaryota</taxon>
        <taxon>Metazoa</taxon>
        <taxon>Ecdysozoa</taxon>
        <taxon>Nematoda</taxon>
        <taxon>Chromadorea</taxon>
        <taxon>Rhabditida</taxon>
        <taxon>Tylenchina</taxon>
        <taxon>Tylenchomorpha</taxon>
        <taxon>Sphaerularioidea</taxon>
        <taxon>Anguinidae</taxon>
        <taxon>Anguininae</taxon>
        <taxon>Ditylenchus</taxon>
    </lineage>
</organism>
<gene>
    <name evidence="2" type="ORF">DdX_19706</name>
</gene>
<dbReference type="Proteomes" id="UP001201812">
    <property type="component" value="Unassembled WGS sequence"/>
</dbReference>
<protein>
    <submittedName>
        <fullName evidence="2">Uncharacterized protein</fullName>
    </submittedName>
</protein>
<comment type="caution">
    <text evidence="2">The sequence shown here is derived from an EMBL/GenBank/DDBJ whole genome shotgun (WGS) entry which is preliminary data.</text>
</comment>
<evidence type="ECO:0000313" key="2">
    <source>
        <dbReference type="EMBL" id="KAI1695224.1"/>
    </source>
</evidence>